<dbReference type="EMBL" id="JSCE01000197">
    <property type="protein sequence ID" value="KHM51443.1"/>
    <property type="molecule type" value="Genomic_DNA"/>
</dbReference>
<comment type="function">
    <text evidence="6">Isomerase that catalyzes the conversion of deoxy-ribose 1-phosphate (dRib-1-P) and ribose 1-phosphate (Rib-1-P) to deoxy-ribose 5-phosphate (dRib-5-P) and ribose 5-phosphate (Rib-5-P), respectively.</text>
</comment>
<sequence length="391" mass="43367">MIFKRIFLIVLDSFGIGAEPDANEFGDADTVNTLKSVTTSDKLNIPNMKRLGLFNIDGVEDGEKEPNPDASFARLQEASKGKDTTIGHWEIAGIVSDTPLPTYPEGFPKDVIEKLEATFGRKVICNKPYSGTQVIQDYGKEHMETGALIVYTSADSVLQIAAHEAVVPVEQLYEYCKEARKIMSGEHSVGRIIARPFIGEFPNFERTPRRHDYSMEPPGDTILDLLKVAGNSVVSIGKINDIFAGRGISRHVAITSNEDGMEKAIAELDRNYYGLCFVNLVDFDMKYGHRRDVDGYAAALTRFDEQLGEFLPKMKRGDVLIITADHGCDPRGAGTDHTREYVPMMIYGEGIKKGVDLGTRHSFADIAATVSKIMRIPYATKGQSFWNEVKE</sequence>
<keyword evidence="5 6" id="KW-0413">Isomerase</keyword>
<dbReference type="PANTHER" id="PTHR21110:SF0">
    <property type="entry name" value="PHOSPHOPENTOMUTASE"/>
    <property type="match status" value="1"/>
</dbReference>
<organism evidence="9 10">
    <name type="scientific">Anaerovibrio lipolyticus</name>
    <dbReference type="NCBI Taxonomy" id="82374"/>
    <lineage>
        <taxon>Bacteria</taxon>
        <taxon>Bacillati</taxon>
        <taxon>Bacillota</taxon>
        <taxon>Negativicutes</taxon>
        <taxon>Selenomonadales</taxon>
        <taxon>Selenomonadaceae</taxon>
        <taxon>Anaerovibrio</taxon>
    </lineage>
</organism>
<dbReference type="InterPro" id="IPR017850">
    <property type="entry name" value="Alkaline_phosphatase_core_sf"/>
</dbReference>
<evidence type="ECO:0000256" key="3">
    <source>
        <dbReference type="ARBA" id="ARBA00022723"/>
    </source>
</evidence>
<comment type="catalytic activity">
    <reaction evidence="6">
        <text>alpha-D-ribose 1-phosphate = D-ribose 5-phosphate</text>
        <dbReference type="Rhea" id="RHEA:18793"/>
        <dbReference type="ChEBI" id="CHEBI:57720"/>
        <dbReference type="ChEBI" id="CHEBI:78346"/>
        <dbReference type="EC" id="5.4.2.7"/>
    </reaction>
</comment>
<dbReference type="GO" id="GO:0009117">
    <property type="term" value="P:nucleotide metabolic process"/>
    <property type="evidence" value="ECO:0007669"/>
    <property type="project" value="UniProtKB-UniRule"/>
</dbReference>
<name>A0A0B2JXK6_9FIRM</name>
<evidence type="ECO:0000256" key="5">
    <source>
        <dbReference type="ARBA" id="ARBA00023235"/>
    </source>
</evidence>
<comment type="similarity">
    <text evidence="1 6">Belongs to the phosphopentomutase family.</text>
</comment>
<keyword evidence="4 6" id="KW-0464">Manganese</keyword>
<evidence type="ECO:0000256" key="2">
    <source>
        <dbReference type="ARBA" id="ARBA00022490"/>
    </source>
</evidence>
<dbReference type="InterPro" id="IPR006124">
    <property type="entry name" value="Metalloenzyme"/>
</dbReference>
<comment type="subcellular location">
    <subcellularLocation>
        <location evidence="6">Cytoplasm</location>
    </subcellularLocation>
</comment>
<comment type="caution">
    <text evidence="9">The sequence shown here is derived from an EMBL/GenBank/DDBJ whole genome shotgun (WGS) entry which is preliminary data.</text>
</comment>
<dbReference type="GO" id="GO:0030145">
    <property type="term" value="F:manganese ion binding"/>
    <property type="evidence" value="ECO:0007669"/>
    <property type="project" value="UniProtKB-UniRule"/>
</dbReference>
<dbReference type="GO" id="GO:0043094">
    <property type="term" value="P:metabolic compound salvage"/>
    <property type="evidence" value="ECO:0007669"/>
    <property type="project" value="UniProtKB-UniRule"/>
</dbReference>
<feature type="binding site" evidence="6">
    <location>
        <position position="326"/>
    </location>
    <ligand>
        <name>Mn(2+)</name>
        <dbReference type="ChEBI" id="CHEBI:29035"/>
        <label>1</label>
    </ligand>
</feature>
<feature type="binding site" evidence="6">
    <location>
        <position position="325"/>
    </location>
    <ligand>
        <name>Mn(2+)</name>
        <dbReference type="ChEBI" id="CHEBI:29035"/>
        <label>1</label>
    </ligand>
</feature>
<dbReference type="RefSeq" id="WP_039210329.1">
    <property type="nucleotide sequence ID" value="NZ_JSCE01000197.1"/>
</dbReference>
<dbReference type="FunFam" id="3.30.70.1250:FF:000001">
    <property type="entry name" value="Phosphopentomutase"/>
    <property type="match status" value="1"/>
</dbReference>
<accession>A0A0B2JXK6</accession>
<dbReference type="GO" id="GO:0000287">
    <property type="term" value="F:magnesium ion binding"/>
    <property type="evidence" value="ECO:0007669"/>
    <property type="project" value="UniProtKB-UniRule"/>
</dbReference>
<dbReference type="HAMAP" id="MF_00740">
    <property type="entry name" value="Phosphopentomut"/>
    <property type="match status" value="1"/>
</dbReference>
<dbReference type="Pfam" id="PF01676">
    <property type="entry name" value="Metalloenzyme"/>
    <property type="match status" value="1"/>
</dbReference>
<feature type="binding site" evidence="6">
    <location>
        <position position="12"/>
    </location>
    <ligand>
        <name>Mn(2+)</name>
        <dbReference type="ChEBI" id="CHEBI:29035"/>
        <label>1</label>
    </ligand>
</feature>
<dbReference type="Proteomes" id="UP000030993">
    <property type="component" value="Unassembled WGS sequence"/>
</dbReference>
<dbReference type="GO" id="GO:0006015">
    <property type="term" value="P:5-phosphoribose 1-diphosphate biosynthetic process"/>
    <property type="evidence" value="ECO:0007669"/>
    <property type="project" value="UniProtKB-UniPathway"/>
</dbReference>
<comment type="cofactor">
    <cofactor evidence="6">
        <name>Mn(2+)</name>
        <dbReference type="ChEBI" id="CHEBI:29035"/>
    </cofactor>
    <text evidence="6">Binds 2 manganese ions.</text>
</comment>
<reference evidence="9 10" key="1">
    <citation type="journal article" date="2013" name="PLoS ONE">
        <title>Identification and characterization of three novel lipases belonging to families II and V from Anaerovibrio lipolyticus 5ST.</title>
        <authorList>
            <person name="Prive F."/>
            <person name="Kaderbhai N.N."/>
            <person name="Girdwood S."/>
            <person name="Worgan H.J."/>
            <person name="Pinloche E."/>
            <person name="Scollan N.D."/>
            <person name="Huws S.A."/>
            <person name="Newbold C.J."/>
        </authorList>
    </citation>
    <scope>NUCLEOTIDE SEQUENCE [LARGE SCALE GENOMIC DNA]</scope>
    <source>
        <strain evidence="9 10">5S</strain>
    </source>
</reference>
<protein>
    <recommendedName>
        <fullName evidence="6 7">Phosphopentomutase</fullName>
        <ecNumber evidence="6 7">5.4.2.7</ecNumber>
    </recommendedName>
    <alternativeName>
        <fullName evidence="6">Phosphodeoxyribomutase</fullName>
    </alternativeName>
</protein>
<dbReference type="AlphaFoldDB" id="A0A0B2JXK6"/>
<dbReference type="eggNOG" id="COG1015">
    <property type="taxonomic scope" value="Bacteria"/>
</dbReference>
<dbReference type="PIRSF" id="PIRSF001491">
    <property type="entry name" value="Ppentomutase"/>
    <property type="match status" value="1"/>
</dbReference>
<dbReference type="InterPro" id="IPR010045">
    <property type="entry name" value="DeoB"/>
</dbReference>
<dbReference type="UniPathway" id="UPA00087">
    <property type="reaction ID" value="UER00173"/>
</dbReference>
<dbReference type="EC" id="5.4.2.7" evidence="6 7"/>
<dbReference type="Gene3D" id="3.40.720.10">
    <property type="entry name" value="Alkaline Phosphatase, subunit A"/>
    <property type="match status" value="1"/>
</dbReference>
<evidence type="ECO:0000313" key="10">
    <source>
        <dbReference type="Proteomes" id="UP000030993"/>
    </source>
</evidence>
<evidence type="ECO:0000256" key="4">
    <source>
        <dbReference type="ARBA" id="ARBA00023211"/>
    </source>
</evidence>
<dbReference type="InterPro" id="IPR024052">
    <property type="entry name" value="Phosphopentomutase_DeoB_cap_sf"/>
</dbReference>
<dbReference type="CDD" id="cd16009">
    <property type="entry name" value="PPM"/>
    <property type="match status" value="1"/>
</dbReference>
<gene>
    <name evidence="6" type="primary">deoB</name>
    <name evidence="9" type="ORF">NZ47_10455</name>
</gene>
<dbReference type="PANTHER" id="PTHR21110">
    <property type="entry name" value="PHOSPHOPENTOMUTASE"/>
    <property type="match status" value="1"/>
</dbReference>
<keyword evidence="2 6" id="KW-0963">Cytoplasm</keyword>
<comment type="pathway">
    <text evidence="6">Carbohydrate degradation; 2-deoxy-D-ribose 1-phosphate degradation; D-glyceraldehyde 3-phosphate and acetaldehyde from 2-deoxy-alpha-D-ribose 1-phosphate: step 1/2.</text>
</comment>
<feature type="binding site" evidence="6">
    <location>
        <position position="337"/>
    </location>
    <ligand>
        <name>Mn(2+)</name>
        <dbReference type="ChEBI" id="CHEBI:29035"/>
        <label>2</label>
    </ligand>
</feature>
<feature type="binding site" evidence="6">
    <location>
        <position position="289"/>
    </location>
    <ligand>
        <name>Mn(2+)</name>
        <dbReference type="ChEBI" id="CHEBI:29035"/>
        <label>2</label>
    </ligand>
</feature>
<dbReference type="GO" id="GO:0006018">
    <property type="term" value="P:2-deoxyribose 1-phosphate catabolic process"/>
    <property type="evidence" value="ECO:0007669"/>
    <property type="project" value="UniProtKB-UniRule"/>
</dbReference>
<dbReference type="GO" id="GO:0008973">
    <property type="term" value="F:phosphopentomutase activity"/>
    <property type="evidence" value="ECO:0007669"/>
    <property type="project" value="UniProtKB-UniRule"/>
</dbReference>
<dbReference type="NCBIfam" id="TIGR01696">
    <property type="entry name" value="deoB"/>
    <property type="match status" value="1"/>
</dbReference>
<dbReference type="STRING" id="82374.NZ47_10455"/>
<dbReference type="SUPFAM" id="SSF53649">
    <property type="entry name" value="Alkaline phosphatase-like"/>
    <property type="match status" value="1"/>
</dbReference>
<evidence type="ECO:0000256" key="1">
    <source>
        <dbReference type="ARBA" id="ARBA00010373"/>
    </source>
</evidence>
<keyword evidence="3 6" id="KW-0479">Metal-binding</keyword>
<evidence type="ECO:0000256" key="7">
    <source>
        <dbReference type="NCBIfam" id="TIGR01696"/>
    </source>
</evidence>
<feature type="binding site" evidence="6">
    <location>
        <position position="284"/>
    </location>
    <ligand>
        <name>Mn(2+)</name>
        <dbReference type="ChEBI" id="CHEBI:29035"/>
        <label>2</label>
    </ligand>
</feature>
<dbReference type="GO" id="GO:0005829">
    <property type="term" value="C:cytosol"/>
    <property type="evidence" value="ECO:0007669"/>
    <property type="project" value="TreeGrafter"/>
</dbReference>
<evidence type="ECO:0000313" key="9">
    <source>
        <dbReference type="EMBL" id="KHM51443.1"/>
    </source>
</evidence>
<dbReference type="Gene3D" id="3.30.70.1250">
    <property type="entry name" value="Phosphopentomutase"/>
    <property type="match status" value="1"/>
</dbReference>
<evidence type="ECO:0000256" key="6">
    <source>
        <dbReference type="HAMAP-Rule" id="MF_00740"/>
    </source>
</evidence>
<feature type="domain" description="Metalloenzyme" evidence="8">
    <location>
        <begin position="4"/>
        <end position="376"/>
    </location>
</feature>
<evidence type="ECO:0000259" key="8">
    <source>
        <dbReference type="Pfam" id="PF01676"/>
    </source>
</evidence>
<keyword evidence="10" id="KW-1185">Reference proteome</keyword>
<dbReference type="NCBIfam" id="NF003766">
    <property type="entry name" value="PRK05362.1"/>
    <property type="match status" value="1"/>
</dbReference>
<dbReference type="SUPFAM" id="SSF143856">
    <property type="entry name" value="DeoB insert domain-like"/>
    <property type="match status" value="1"/>
</dbReference>
<proteinExistence type="inferred from homology"/>
<comment type="catalytic activity">
    <reaction evidence="6">
        <text>2-deoxy-alpha-D-ribose 1-phosphate = 2-deoxy-D-ribose 5-phosphate</text>
        <dbReference type="Rhea" id="RHEA:27658"/>
        <dbReference type="ChEBI" id="CHEBI:57259"/>
        <dbReference type="ChEBI" id="CHEBI:62877"/>
        <dbReference type="EC" id="5.4.2.7"/>
    </reaction>
</comment>